<dbReference type="KEGG" id="wfu:AXE80_04000"/>
<dbReference type="PANTHER" id="PTHR37804">
    <property type="entry name" value="CDAA REGULATORY PROTEIN CDAR"/>
    <property type="match status" value="1"/>
</dbReference>
<protein>
    <recommendedName>
        <fullName evidence="4">YbbR-like domain-containing protein</fullName>
    </recommendedName>
</protein>
<evidence type="ECO:0008006" key="4">
    <source>
        <dbReference type="Google" id="ProtNLM"/>
    </source>
</evidence>
<dbReference type="EMBL" id="CP014224">
    <property type="protein sequence ID" value="ANW95491.1"/>
    <property type="molecule type" value="Genomic_DNA"/>
</dbReference>
<dbReference type="PANTHER" id="PTHR37804:SF1">
    <property type="entry name" value="CDAA REGULATORY PROTEIN CDAR"/>
    <property type="match status" value="1"/>
</dbReference>
<evidence type="ECO:0000313" key="2">
    <source>
        <dbReference type="EMBL" id="ANW95491.1"/>
    </source>
</evidence>
<dbReference type="STRING" id="1790137.AXE80_04000"/>
<dbReference type="OrthoDB" id="1150187at2"/>
<sequence length="317" mass="36701">MNKTKKQTIFKFNKKRDSVFLIFVLGTFVFWFLNKLSKEYSQVVYYPIHYSSLSKEYVFQENPPKELGFRIKGNGFYFLGVAFNKPEIEVSVKHLKRKSKYDYYLVNNDLKKQVRNSIKENITLVDVISDTLFVKLGKRSFKKVPVIPNVNIGYHLGYKSFTGYNISPDSILISGPEMQVAKVDKINLEPFKEANVQESINKDLAIVKSNVPKITYSTEKVNLKIEIEKITEKTLMIPIQIINAPIGDEVVVYPKKIEVDCLVRLSQFNEIKSSEFLVVCDFNKRTSKHMKTELRQKPSIVSSVKLNVDEVEYLILK</sequence>
<proteinExistence type="predicted"/>
<dbReference type="Proteomes" id="UP000092967">
    <property type="component" value="Chromosome"/>
</dbReference>
<keyword evidence="1" id="KW-0812">Transmembrane</keyword>
<keyword evidence="1" id="KW-0472">Membrane</keyword>
<reference evidence="2 3" key="1">
    <citation type="submission" date="2016-02" db="EMBL/GenBank/DDBJ databases">
        <authorList>
            <person name="Wen L."/>
            <person name="He K."/>
            <person name="Yang H."/>
        </authorList>
    </citation>
    <scope>NUCLEOTIDE SEQUENCE [LARGE SCALE GENOMIC DNA]</scope>
    <source>
        <strain evidence="2 3">CZ1127</strain>
    </source>
</reference>
<organism evidence="2 3">
    <name type="scientific">Wenyingzhuangia fucanilytica</name>
    <dbReference type="NCBI Taxonomy" id="1790137"/>
    <lineage>
        <taxon>Bacteria</taxon>
        <taxon>Pseudomonadati</taxon>
        <taxon>Bacteroidota</taxon>
        <taxon>Flavobacteriia</taxon>
        <taxon>Flavobacteriales</taxon>
        <taxon>Flavobacteriaceae</taxon>
        <taxon>Wenyingzhuangia</taxon>
    </lineage>
</organism>
<gene>
    <name evidence="2" type="ORF">AXE80_04000</name>
</gene>
<name>A0A1B1Y408_9FLAO</name>
<keyword evidence="3" id="KW-1185">Reference proteome</keyword>
<dbReference type="Gene3D" id="2.170.120.40">
    <property type="entry name" value="YbbR-like domain"/>
    <property type="match status" value="1"/>
</dbReference>
<keyword evidence="1" id="KW-1133">Transmembrane helix</keyword>
<dbReference type="AlphaFoldDB" id="A0A1B1Y408"/>
<evidence type="ECO:0000256" key="1">
    <source>
        <dbReference type="SAM" id="Phobius"/>
    </source>
</evidence>
<dbReference type="RefSeq" id="WP_068824673.1">
    <property type="nucleotide sequence ID" value="NZ_CP014224.1"/>
</dbReference>
<feature type="transmembrane region" description="Helical" evidence="1">
    <location>
        <begin position="20"/>
        <end position="37"/>
    </location>
</feature>
<evidence type="ECO:0000313" key="3">
    <source>
        <dbReference type="Proteomes" id="UP000092967"/>
    </source>
</evidence>
<dbReference type="InterPro" id="IPR053154">
    <property type="entry name" value="c-di-AMP_regulator"/>
</dbReference>
<accession>A0A1B1Y408</accession>